<organism evidence="2 4">
    <name type="scientific">Cellulosilyticum lentocellum (strain ATCC 49066 / DSM 5427 / NCIMB 11756 / RHM5)</name>
    <name type="common">Clostridium lentocellum</name>
    <dbReference type="NCBI Taxonomy" id="642492"/>
    <lineage>
        <taxon>Bacteria</taxon>
        <taxon>Bacillati</taxon>
        <taxon>Bacillota</taxon>
        <taxon>Clostridia</taxon>
        <taxon>Lachnospirales</taxon>
        <taxon>Cellulosilyticaceae</taxon>
        <taxon>Cellulosilyticum</taxon>
    </lineage>
</organism>
<evidence type="ECO:0000313" key="3">
    <source>
        <dbReference type="EMBL" id="ADZ85436.1"/>
    </source>
</evidence>
<proteinExistence type="inferred from homology"/>
<dbReference type="EMBL" id="CP002582">
    <property type="protein sequence ID" value="ADZ85419.1"/>
    <property type="molecule type" value="Genomic_DNA"/>
</dbReference>
<sequence>MAEMMEFDVARARKTTTSIDNQAKELDKQMKQVKKLIEETSSWWKGDSGKKFLDQYNKIEPNVKKLIECVTNISLEVKATADAKEKEEQEIAAQLSK</sequence>
<dbReference type="InterPro" id="IPR010310">
    <property type="entry name" value="T7SS_ESAT-6-like"/>
</dbReference>
<dbReference type="Pfam" id="PF06013">
    <property type="entry name" value="WXG100"/>
    <property type="match status" value="1"/>
</dbReference>
<dbReference type="AlphaFoldDB" id="F2JHS7"/>
<gene>
    <name evidence="2" type="ordered locus">Clole_3738</name>
    <name evidence="3" type="ordered locus">Clole_3756</name>
</gene>
<evidence type="ECO:0000313" key="2">
    <source>
        <dbReference type="EMBL" id="ADZ85419.1"/>
    </source>
</evidence>
<dbReference type="Gene3D" id="1.10.287.1060">
    <property type="entry name" value="ESAT-6-like"/>
    <property type="match status" value="1"/>
</dbReference>
<evidence type="ECO:0000313" key="4">
    <source>
        <dbReference type="Proteomes" id="UP000008467"/>
    </source>
</evidence>
<name>F2JHS7_CELLD</name>
<dbReference type="HOGENOM" id="CLU_158563_2_1_9"/>
<dbReference type="NCBIfam" id="TIGR03930">
    <property type="entry name" value="WXG100_ESAT6"/>
    <property type="match status" value="1"/>
</dbReference>
<keyword evidence="4" id="KW-1185">Reference proteome</keyword>
<dbReference type="EMBL" id="CP002582">
    <property type="protein sequence ID" value="ADZ85436.1"/>
    <property type="molecule type" value="Genomic_DNA"/>
</dbReference>
<dbReference type="SUPFAM" id="SSF140453">
    <property type="entry name" value="EsxAB dimer-like"/>
    <property type="match status" value="1"/>
</dbReference>
<protein>
    <recommendedName>
        <fullName evidence="1">ESAT-6-like protein</fullName>
    </recommendedName>
</protein>
<dbReference type="Proteomes" id="UP000008467">
    <property type="component" value="Chromosome"/>
</dbReference>
<accession>F2JHS7</accession>
<dbReference type="eggNOG" id="ENOG5033BRZ">
    <property type="taxonomic scope" value="Bacteria"/>
</dbReference>
<dbReference type="InterPro" id="IPR036689">
    <property type="entry name" value="ESAT-6-like_sf"/>
</dbReference>
<reference evidence="2 4" key="1">
    <citation type="journal article" date="2011" name="J. Bacteriol.">
        <title>Complete genome sequence of the cellulose-degrading bacterium Cellulosilyticum lentocellum.</title>
        <authorList>
            <consortium name="US DOE Joint Genome Institute"/>
            <person name="Miller D.A."/>
            <person name="Suen G."/>
            <person name="Bruce D."/>
            <person name="Copeland A."/>
            <person name="Cheng J.F."/>
            <person name="Detter C."/>
            <person name="Goodwin L.A."/>
            <person name="Han C.S."/>
            <person name="Hauser L.J."/>
            <person name="Land M.L."/>
            <person name="Lapidus A."/>
            <person name="Lucas S."/>
            <person name="Meincke L."/>
            <person name="Pitluck S."/>
            <person name="Tapia R."/>
            <person name="Teshima H."/>
            <person name="Woyke T."/>
            <person name="Fox B.G."/>
            <person name="Angert E.R."/>
            <person name="Currie C.R."/>
        </authorList>
    </citation>
    <scope>NUCLEOTIDE SEQUENCE [LARGE SCALE GENOMIC DNA]</scope>
    <source>
        <strain evidence="4">ATCC 49066 / DSM 5427 / NCIMB 11756 / RHM5</strain>
        <strain evidence="2">DSM 5427</strain>
    </source>
</reference>
<dbReference type="KEGG" id="cle:Clole_3756"/>
<evidence type="ECO:0000256" key="1">
    <source>
        <dbReference type="RuleBase" id="RU362001"/>
    </source>
</evidence>
<dbReference type="RefSeq" id="WP_013658695.1">
    <property type="nucleotide sequence ID" value="NC_015275.1"/>
</dbReference>
<comment type="similarity">
    <text evidence="1">Belongs to the WXG100 family.</text>
</comment>
<dbReference type="KEGG" id="cle:Clole_3738"/>
<dbReference type="STRING" id="642492.Clole_3738"/>